<dbReference type="PROSITE" id="PS50928">
    <property type="entry name" value="ABC_TM1"/>
    <property type="match status" value="1"/>
</dbReference>
<keyword evidence="2 7" id="KW-0813">Transport</keyword>
<protein>
    <submittedName>
        <fullName evidence="9">Peptide/nickel transport system permease protein</fullName>
    </submittedName>
</protein>
<dbReference type="Pfam" id="PF00528">
    <property type="entry name" value="BPD_transp_1"/>
    <property type="match status" value="1"/>
</dbReference>
<evidence type="ECO:0000313" key="9">
    <source>
        <dbReference type="EMBL" id="PYE52708.1"/>
    </source>
</evidence>
<keyword evidence="5 7" id="KW-1133">Transmembrane helix</keyword>
<evidence type="ECO:0000313" key="10">
    <source>
        <dbReference type="Proteomes" id="UP000248326"/>
    </source>
</evidence>
<dbReference type="PANTHER" id="PTHR43163:SF6">
    <property type="entry name" value="DIPEPTIDE TRANSPORT SYSTEM PERMEASE PROTEIN DPPB-RELATED"/>
    <property type="match status" value="1"/>
</dbReference>
<comment type="subcellular location">
    <subcellularLocation>
        <location evidence="1 7">Cell membrane</location>
        <topology evidence="1 7">Multi-pass membrane protein</topology>
    </subcellularLocation>
</comment>
<proteinExistence type="inferred from homology"/>
<dbReference type="EMBL" id="QJSX01000012">
    <property type="protein sequence ID" value="PYE52708.1"/>
    <property type="molecule type" value="Genomic_DNA"/>
</dbReference>
<dbReference type="RefSeq" id="WP_110887603.1">
    <property type="nucleotide sequence ID" value="NZ_QJSX01000012.1"/>
</dbReference>
<feature type="domain" description="ABC transmembrane type-1" evidence="8">
    <location>
        <begin position="95"/>
        <end position="302"/>
    </location>
</feature>
<evidence type="ECO:0000256" key="2">
    <source>
        <dbReference type="ARBA" id="ARBA00022448"/>
    </source>
</evidence>
<keyword evidence="4 7" id="KW-0812">Transmembrane</keyword>
<evidence type="ECO:0000256" key="4">
    <source>
        <dbReference type="ARBA" id="ARBA00022692"/>
    </source>
</evidence>
<evidence type="ECO:0000256" key="1">
    <source>
        <dbReference type="ARBA" id="ARBA00004651"/>
    </source>
</evidence>
<keyword evidence="10" id="KW-1185">Reference proteome</keyword>
<feature type="transmembrane region" description="Helical" evidence="7">
    <location>
        <begin position="179"/>
        <end position="199"/>
    </location>
</feature>
<reference evidence="9 10" key="1">
    <citation type="submission" date="2018-06" db="EMBL/GenBank/DDBJ databases">
        <title>Genomic Encyclopedia of Type Strains, Phase IV (KMG-IV): sequencing the most valuable type-strain genomes for metagenomic binning, comparative biology and taxonomic classification.</title>
        <authorList>
            <person name="Goeker M."/>
        </authorList>
    </citation>
    <scope>NUCLEOTIDE SEQUENCE [LARGE SCALE GENOMIC DNA]</scope>
    <source>
        <strain evidence="9 10">DSM 18048</strain>
    </source>
</reference>
<comment type="similarity">
    <text evidence="7">Belongs to the binding-protein-dependent transport system permease family.</text>
</comment>
<feature type="transmembrane region" description="Helical" evidence="7">
    <location>
        <begin position="237"/>
        <end position="263"/>
    </location>
</feature>
<dbReference type="Proteomes" id="UP000248326">
    <property type="component" value="Unassembled WGS sequence"/>
</dbReference>
<feature type="transmembrane region" description="Helical" evidence="7">
    <location>
        <begin position="134"/>
        <end position="159"/>
    </location>
</feature>
<feature type="transmembrane region" description="Helical" evidence="7">
    <location>
        <begin position="283"/>
        <end position="306"/>
    </location>
</feature>
<keyword evidence="3" id="KW-1003">Cell membrane</keyword>
<dbReference type="PANTHER" id="PTHR43163">
    <property type="entry name" value="DIPEPTIDE TRANSPORT SYSTEM PERMEASE PROTEIN DPPB-RELATED"/>
    <property type="match status" value="1"/>
</dbReference>
<feature type="transmembrane region" description="Helical" evidence="7">
    <location>
        <begin position="99"/>
        <end position="122"/>
    </location>
</feature>
<dbReference type="AlphaFoldDB" id="A0A318SJH0"/>
<dbReference type="GO" id="GO:0005886">
    <property type="term" value="C:plasma membrane"/>
    <property type="evidence" value="ECO:0007669"/>
    <property type="project" value="UniProtKB-SubCell"/>
</dbReference>
<evidence type="ECO:0000256" key="3">
    <source>
        <dbReference type="ARBA" id="ARBA00022475"/>
    </source>
</evidence>
<evidence type="ECO:0000256" key="6">
    <source>
        <dbReference type="ARBA" id="ARBA00023136"/>
    </source>
</evidence>
<dbReference type="Gene3D" id="1.10.3720.10">
    <property type="entry name" value="MetI-like"/>
    <property type="match status" value="1"/>
</dbReference>
<dbReference type="Pfam" id="PF19300">
    <property type="entry name" value="BPD_transp_1_N"/>
    <property type="match status" value="1"/>
</dbReference>
<feature type="transmembrane region" description="Helical" evidence="7">
    <location>
        <begin position="12"/>
        <end position="31"/>
    </location>
</feature>
<dbReference type="OrthoDB" id="24153at2"/>
<dbReference type="InterPro" id="IPR045621">
    <property type="entry name" value="BPD_transp_1_N"/>
</dbReference>
<evidence type="ECO:0000256" key="5">
    <source>
        <dbReference type="ARBA" id="ARBA00022989"/>
    </source>
</evidence>
<keyword evidence="6 7" id="KW-0472">Membrane</keyword>
<dbReference type="InterPro" id="IPR035906">
    <property type="entry name" value="MetI-like_sf"/>
</dbReference>
<evidence type="ECO:0000256" key="7">
    <source>
        <dbReference type="RuleBase" id="RU363032"/>
    </source>
</evidence>
<comment type="caution">
    <text evidence="9">The sequence shown here is derived from an EMBL/GenBank/DDBJ whole genome shotgun (WGS) entry which is preliminary data.</text>
</comment>
<dbReference type="CDD" id="cd06261">
    <property type="entry name" value="TM_PBP2"/>
    <property type="match status" value="1"/>
</dbReference>
<dbReference type="SUPFAM" id="SSF161098">
    <property type="entry name" value="MetI-like"/>
    <property type="match status" value="1"/>
</dbReference>
<organism evidence="9 10">
    <name type="scientific">Deinococcus yavapaiensis KR-236</name>
    <dbReference type="NCBI Taxonomy" id="694435"/>
    <lineage>
        <taxon>Bacteria</taxon>
        <taxon>Thermotogati</taxon>
        <taxon>Deinococcota</taxon>
        <taxon>Deinococci</taxon>
        <taxon>Deinococcales</taxon>
        <taxon>Deinococcaceae</taxon>
        <taxon>Deinococcus</taxon>
    </lineage>
</organism>
<sequence length="317" mass="33867">MPVPYILRRLWHALIVLAVVCVVTFIVVRLAPGGPSLLADPNLGTVERAAIAERLGLNDSVPEQFAKFAAGVVRGDLGTSFLYGTPTLQVIGQRLPNTLLLAGTALLVTVLVAVPLGLMCGLRPNSLLDRLLSTVSLVFVAVPVFWFALMLIILFAVVLRVLPAGGMNAPGMEGNLLDSLRHLILPTLVLASATIAEVLRYTRSSARTAAMQDYVRTAKAKGVGPLRLQYKHILKNALLPVLTAIGLQLPRLVGGAAVTETIFAWPGMGRLSVEAALGRDYPLILAITLVVALAVVLFNLLVDLLYPVVDPRVRTEA</sequence>
<accession>A0A318SJH0</accession>
<evidence type="ECO:0000259" key="8">
    <source>
        <dbReference type="PROSITE" id="PS50928"/>
    </source>
</evidence>
<name>A0A318SJH0_9DEIO</name>
<dbReference type="InterPro" id="IPR000515">
    <property type="entry name" value="MetI-like"/>
</dbReference>
<dbReference type="GO" id="GO:0055085">
    <property type="term" value="P:transmembrane transport"/>
    <property type="evidence" value="ECO:0007669"/>
    <property type="project" value="InterPro"/>
</dbReference>
<gene>
    <name evidence="9" type="ORF">DES52_11229</name>
</gene>